<reference evidence="1 2" key="1">
    <citation type="submission" date="2022-01" db="EMBL/GenBank/DDBJ databases">
        <authorList>
            <person name="Xiong W."/>
            <person name="Schranz E."/>
        </authorList>
    </citation>
    <scope>NUCLEOTIDE SEQUENCE [LARGE SCALE GENOMIC DNA]</scope>
</reference>
<evidence type="ECO:0000313" key="2">
    <source>
        <dbReference type="Proteomes" id="UP001157418"/>
    </source>
</evidence>
<comment type="caution">
    <text evidence="1">The sequence shown here is derived from an EMBL/GenBank/DDBJ whole genome shotgun (WGS) entry which is preliminary data.</text>
</comment>
<gene>
    <name evidence="1" type="ORF">LVIROSA_LOCUS9371</name>
</gene>
<dbReference type="Proteomes" id="UP001157418">
    <property type="component" value="Unassembled WGS sequence"/>
</dbReference>
<accession>A0AAU9MMY9</accession>
<protein>
    <submittedName>
        <fullName evidence="1">Uncharacterized protein</fullName>
    </submittedName>
</protein>
<dbReference type="EMBL" id="CAKMRJ010001112">
    <property type="protein sequence ID" value="CAH1422008.1"/>
    <property type="molecule type" value="Genomic_DNA"/>
</dbReference>
<sequence>MSSKASNMQKNLQQTIPERTSGVGFWCLKKLTDLEGLISYLNGTKDDVIQFLDVLGIILEKYDLNTSSNKVKFT</sequence>
<evidence type="ECO:0000313" key="1">
    <source>
        <dbReference type="EMBL" id="CAH1422008.1"/>
    </source>
</evidence>
<keyword evidence="2" id="KW-1185">Reference proteome</keyword>
<dbReference type="AlphaFoldDB" id="A0AAU9MMY9"/>
<organism evidence="1 2">
    <name type="scientific">Lactuca virosa</name>
    <dbReference type="NCBI Taxonomy" id="75947"/>
    <lineage>
        <taxon>Eukaryota</taxon>
        <taxon>Viridiplantae</taxon>
        <taxon>Streptophyta</taxon>
        <taxon>Embryophyta</taxon>
        <taxon>Tracheophyta</taxon>
        <taxon>Spermatophyta</taxon>
        <taxon>Magnoliopsida</taxon>
        <taxon>eudicotyledons</taxon>
        <taxon>Gunneridae</taxon>
        <taxon>Pentapetalae</taxon>
        <taxon>asterids</taxon>
        <taxon>campanulids</taxon>
        <taxon>Asterales</taxon>
        <taxon>Asteraceae</taxon>
        <taxon>Cichorioideae</taxon>
        <taxon>Cichorieae</taxon>
        <taxon>Lactucinae</taxon>
        <taxon>Lactuca</taxon>
    </lineage>
</organism>
<proteinExistence type="predicted"/>
<name>A0AAU9MMY9_9ASTR</name>